<organism evidence="1 2">
    <name type="scientific">Croceitalea rosinachiae</name>
    <dbReference type="NCBI Taxonomy" id="3075596"/>
    <lineage>
        <taxon>Bacteria</taxon>
        <taxon>Pseudomonadati</taxon>
        <taxon>Bacteroidota</taxon>
        <taxon>Flavobacteriia</taxon>
        <taxon>Flavobacteriales</taxon>
        <taxon>Flavobacteriaceae</taxon>
        <taxon>Croceitalea</taxon>
    </lineage>
</organism>
<accession>A0ABU3ABJ2</accession>
<gene>
    <name evidence="1" type="ORF">RM706_10855</name>
</gene>
<sequence>MFSKRKNKRYELAPIISNFLFHSPQDPKEEQKEYVELKIKIREYLSSKYFRTILADILFDLQKDVAGGTRQRLFKLYVELGLHHDSYKKLASWRWNIVSQGILELSQMKVSDAFHFISKFVNDKRGVVRKQAEISIVSLKSEGINYLLDTTKYAISEWQQLKLIEALGSIENYRPPKFKAWLISPNKDVVLFCLRLIKHFNQNEASESIAELVKHKNDEVKIAAVLCIKDFNFSEHLDILKKVFWKCSALVKVEILNTISQVGDEGDLMFLHEIGRLESNFAVVNRAHGAINTISPDSILPTKDIIENLASPITKSISGLYDLDFLEIEVEFTEVVIKEDAEIETKEIEVDEIEIYDLLEKHTNTREQPPKEIPEKPDFAIEEMEHELDKSLNNSLGLLDIKESDDNKDLTEVQNDYTEMSSEERNKFIDTIESVGDKREIQLLEFIMENEDDTELRFRAFNTLKQVGMGATKKVPTSITSTPRTEAKSEFEASEIILPEHSIFYELYQYASDNDSKEILIKEIIAVGDKKEIPFLEQLCRTESNNIQKLAKKAIKQINKISIGQSGNANLIYTKNEDQENIQHDISEMDFNDLQSLLDETKVDPSMQKRSEDERIPLELCFLYDELGILYGTNNKKEDLGLNFELSREYEVMVKTENIV</sequence>
<keyword evidence="2" id="KW-1185">Reference proteome</keyword>
<dbReference type="RefSeq" id="WP_311351335.1">
    <property type="nucleotide sequence ID" value="NZ_JAVRHR010000002.1"/>
</dbReference>
<reference evidence="1 2" key="1">
    <citation type="submission" date="2023-09" db="EMBL/GenBank/DDBJ databases">
        <authorList>
            <person name="Rey-Velasco X."/>
        </authorList>
    </citation>
    <scope>NUCLEOTIDE SEQUENCE [LARGE SCALE GENOMIC DNA]</scope>
    <source>
        <strain evidence="1 2">F388</strain>
    </source>
</reference>
<name>A0ABU3ABJ2_9FLAO</name>
<dbReference type="EMBL" id="JAVRHR010000002">
    <property type="protein sequence ID" value="MDT0607534.1"/>
    <property type="molecule type" value="Genomic_DNA"/>
</dbReference>
<dbReference type="Proteomes" id="UP001255246">
    <property type="component" value="Unassembled WGS sequence"/>
</dbReference>
<dbReference type="InterPro" id="IPR016024">
    <property type="entry name" value="ARM-type_fold"/>
</dbReference>
<evidence type="ECO:0000313" key="2">
    <source>
        <dbReference type="Proteomes" id="UP001255246"/>
    </source>
</evidence>
<comment type="caution">
    <text evidence="1">The sequence shown here is derived from an EMBL/GenBank/DDBJ whole genome shotgun (WGS) entry which is preliminary data.</text>
</comment>
<protein>
    <submittedName>
        <fullName evidence="1">HEAT repeat domain-containing protein</fullName>
    </submittedName>
</protein>
<evidence type="ECO:0000313" key="1">
    <source>
        <dbReference type="EMBL" id="MDT0607534.1"/>
    </source>
</evidence>
<proteinExistence type="predicted"/>
<dbReference type="SUPFAM" id="SSF48371">
    <property type="entry name" value="ARM repeat"/>
    <property type="match status" value="1"/>
</dbReference>